<dbReference type="InterPro" id="IPR003959">
    <property type="entry name" value="ATPase_AAA_core"/>
</dbReference>
<organism evidence="3 4">
    <name type="scientific">Pseudoclavibacter helvolus</name>
    <dbReference type="NCBI Taxonomy" id="255205"/>
    <lineage>
        <taxon>Bacteria</taxon>
        <taxon>Bacillati</taxon>
        <taxon>Actinomycetota</taxon>
        <taxon>Actinomycetes</taxon>
        <taxon>Micrococcales</taxon>
        <taxon>Microbacteriaceae</taxon>
        <taxon>Pseudoclavibacter</taxon>
    </lineage>
</organism>
<dbReference type="InterPro" id="IPR014555">
    <property type="entry name" value="RecF-like"/>
</dbReference>
<evidence type="ECO:0000313" key="3">
    <source>
        <dbReference type="EMBL" id="MBB2958289.1"/>
    </source>
</evidence>
<dbReference type="PANTHER" id="PTHR32182">
    <property type="entry name" value="DNA REPLICATION AND REPAIR PROTEIN RECF"/>
    <property type="match status" value="1"/>
</dbReference>
<feature type="domain" description="ATPase AAA-type core" evidence="2">
    <location>
        <begin position="23"/>
        <end position="349"/>
    </location>
</feature>
<dbReference type="AlphaFoldDB" id="A0A7W4UQF8"/>
<keyword evidence="1" id="KW-0227">DNA damage</keyword>
<protein>
    <submittedName>
        <fullName evidence="3">Putative ATPase</fullName>
    </submittedName>
</protein>
<evidence type="ECO:0000313" key="4">
    <source>
        <dbReference type="Proteomes" id="UP000545286"/>
    </source>
</evidence>
<comment type="caution">
    <text evidence="3">The sequence shown here is derived from an EMBL/GenBank/DDBJ whole genome shotgun (WGS) entry which is preliminary data.</text>
</comment>
<dbReference type="GO" id="GO:0009432">
    <property type="term" value="P:SOS response"/>
    <property type="evidence" value="ECO:0007669"/>
    <property type="project" value="UniProtKB-KW"/>
</dbReference>
<dbReference type="GO" id="GO:0000731">
    <property type="term" value="P:DNA synthesis involved in DNA repair"/>
    <property type="evidence" value="ECO:0007669"/>
    <property type="project" value="TreeGrafter"/>
</dbReference>
<dbReference type="GO" id="GO:0005524">
    <property type="term" value="F:ATP binding"/>
    <property type="evidence" value="ECO:0007669"/>
    <property type="project" value="InterPro"/>
</dbReference>
<dbReference type="SUPFAM" id="SSF52540">
    <property type="entry name" value="P-loop containing nucleoside triphosphate hydrolases"/>
    <property type="match status" value="1"/>
</dbReference>
<sequence>MLELLAIENYRSIKSVTVGLERLNVVTGANGSGKSNLYRALRLLHDIIREGALSSLAMEGGLRAALHAGERSRGTPVSLKLGLRTSTASYATDLGMPPVKHPRPLQNFAIDLGIPVISDFPFDPVVKSELVWSSELLRPSTTLVERRGNLVKVRDANFKLVHAEWSVREAESMLATLADPSTAPELSALRESARGWRFLDYLRTDAAAPSRLPSPATFTPVLPDDGSRLPAALATVQRVGHAKAFHAAIDAAFPGSRVGIEEDESGMARLVMSQPGLARPLDARELSDGTLRMILLATALLSPRMPELLVLNEPEASLHPSLLPTLAGLIRRASEQTQVIVVTHSQPLVDGLRDDANVIELEKEGGSTSIRGQLQFEGPQWVWPKR</sequence>
<reference evidence="3 4" key="1">
    <citation type="submission" date="2020-08" db="EMBL/GenBank/DDBJ databases">
        <title>Sequencing the genomes of 1000 actinobacteria strains.</title>
        <authorList>
            <person name="Klenk H.-P."/>
        </authorList>
    </citation>
    <scope>NUCLEOTIDE SEQUENCE [LARGE SCALE GENOMIC DNA]</scope>
    <source>
        <strain evidence="3 4">DSM 20419</strain>
    </source>
</reference>
<dbReference type="PIRSF" id="PIRSF029347">
    <property type="entry name" value="RecF"/>
    <property type="match status" value="1"/>
</dbReference>
<dbReference type="InterPro" id="IPR027417">
    <property type="entry name" value="P-loop_NTPase"/>
</dbReference>
<dbReference type="Proteomes" id="UP000545286">
    <property type="component" value="Unassembled WGS sequence"/>
</dbReference>
<name>A0A7W4UQF8_9MICO</name>
<keyword evidence="4" id="KW-1185">Reference proteome</keyword>
<dbReference type="GO" id="GO:0016887">
    <property type="term" value="F:ATP hydrolysis activity"/>
    <property type="evidence" value="ECO:0007669"/>
    <property type="project" value="InterPro"/>
</dbReference>
<dbReference type="GO" id="GO:0006302">
    <property type="term" value="P:double-strand break repair"/>
    <property type="evidence" value="ECO:0007669"/>
    <property type="project" value="TreeGrafter"/>
</dbReference>
<keyword evidence="1" id="KW-0742">SOS response</keyword>
<dbReference type="PANTHER" id="PTHR32182:SF25">
    <property type="entry name" value="SLR1056 PROTEIN"/>
    <property type="match status" value="1"/>
</dbReference>
<dbReference type="Gene3D" id="3.40.50.300">
    <property type="entry name" value="P-loop containing nucleotide triphosphate hydrolases"/>
    <property type="match status" value="2"/>
</dbReference>
<evidence type="ECO:0000256" key="1">
    <source>
        <dbReference type="ARBA" id="ARBA00023236"/>
    </source>
</evidence>
<dbReference type="Pfam" id="PF13304">
    <property type="entry name" value="AAA_21"/>
    <property type="match status" value="1"/>
</dbReference>
<proteinExistence type="predicted"/>
<dbReference type="RefSeq" id="WP_183625267.1">
    <property type="nucleotide sequence ID" value="NZ_JACHWJ010000003.1"/>
</dbReference>
<dbReference type="EMBL" id="JACHWJ010000003">
    <property type="protein sequence ID" value="MBB2958289.1"/>
    <property type="molecule type" value="Genomic_DNA"/>
</dbReference>
<accession>A0A7W4UQF8</accession>
<evidence type="ECO:0000259" key="2">
    <source>
        <dbReference type="Pfam" id="PF13304"/>
    </source>
</evidence>
<gene>
    <name evidence="3" type="ORF">FHX72_002434</name>
</gene>